<evidence type="ECO:0000256" key="11">
    <source>
        <dbReference type="SAM" id="Phobius"/>
    </source>
</evidence>
<organism evidence="12 13">
    <name type="scientific">Steinernema hermaphroditum</name>
    <dbReference type="NCBI Taxonomy" id="289476"/>
    <lineage>
        <taxon>Eukaryota</taxon>
        <taxon>Metazoa</taxon>
        <taxon>Ecdysozoa</taxon>
        <taxon>Nematoda</taxon>
        <taxon>Chromadorea</taxon>
        <taxon>Rhabditida</taxon>
        <taxon>Tylenchina</taxon>
        <taxon>Panagrolaimomorpha</taxon>
        <taxon>Strongyloidoidea</taxon>
        <taxon>Steinernematidae</taxon>
        <taxon>Steinernema</taxon>
    </lineage>
</organism>
<feature type="transmembrane region" description="Helical" evidence="11">
    <location>
        <begin position="438"/>
        <end position="456"/>
    </location>
</feature>
<evidence type="ECO:0000256" key="1">
    <source>
        <dbReference type="ARBA" id="ARBA00004141"/>
    </source>
</evidence>
<evidence type="ECO:0000313" key="12">
    <source>
        <dbReference type="EMBL" id="KAK0403438.1"/>
    </source>
</evidence>
<dbReference type="PANTHER" id="PTHR13906">
    <property type="entry name" value="PORCUPINE"/>
    <property type="match status" value="1"/>
</dbReference>
<dbReference type="GO" id="GO:0044233">
    <property type="term" value="C:mitochondria-associated endoplasmic reticulum membrane contact site"/>
    <property type="evidence" value="ECO:0007669"/>
    <property type="project" value="TreeGrafter"/>
</dbReference>
<evidence type="ECO:0000256" key="7">
    <source>
        <dbReference type="ARBA" id="ARBA00023136"/>
    </source>
</evidence>
<dbReference type="PANTHER" id="PTHR13906:SF16">
    <property type="entry name" value="LYSOPHOSPHOLIPID ACYLTRANSFERASE 7"/>
    <property type="match status" value="1"/>
</dbReference>
<dbReference type="AlphaFoldDB" id="A0AA39HEQ1"/>
<comment type="subcellular location">
    <subcellularLocation>
        <location evidence="1">Membrane</location>
        <topology evidence="1">Multi-pass membrane protein</topology>
    </subcellularLocation>
</comment>
<dbReference type="EMBL" id="JAUCMV010000004">
    <property type="protein sequence ID" value="KAK0403438.1"/>
    <property type="molecule type" value="Genomic_DNA"/>
</dbReference>
<feature type="transmembrane region" description="Helical" evidence="11">
    <location>
        <begin position="47"/>
        <end position="75"/>
    </location>
</feature>
<keyword evidence="8" id="KW-0012">Acyltransferase</keyword>
<evidence type="ECO:0000256" key="6">
    <source>
        <dbReference type="ARBA" id="ARBA00022989"/>
    </source>
</evidence>
<evidence type="ECO:0000256" key="5">
    <source>
        <dbReference type="ARBA" id="ARBA00022692"/>
    </source>
</evidence>
<proteinExistence type="inferred from homology"/>
<evidence type="ECO:0000256" key="3">
    <source>
        <dbReference type="ARBA" id="ARBA00010323"/>
    </source>
</evidence>
<comment type="pathway">
    <text evidence="9">Phospholipid metabolism.</text>
</comment>
<protein>
    <recommendedName>
        <fullName evidence="10">Lysophospholipid acyltransferase 7</fullName>
    </recommendedName>
</protein>
<evidence type="ECO:0000256" key="9">
    <source>
        <dbReference type="ARBA" id="ARBA00025707"/>
    </source>
</evidence>
<name>A0AA39HEQ1_9BILA</name>
<evidence type="ECO:0000256" key="2">
    <source>
        <dbReference type="ARBA" id="ARBA00005074"/>
    </source>
</evidence>
<gene>
    <name evidence="12" type="ORF">QR680_016916</name>
</gene>
<keyword evidence="6 11" id="KW-1133">Transmembrane helix</keyword>
<reference evidence="12" key="1">
    <citation type="submission" date="2023-06" db="EMBL/GenBank/DDBJ databases">
        <title>Genomic analysis of the entomopathogenic nematode Steinernema hermaphroditum.</title>
        <authorList>
            <person name="Schwarz E.M."/>
            <person name="Heppert J.K."/>
            <person name="Baniya A."/>
            <person name="Schwartz H.T."/>
            <person name="Tan C.-H."/>
            <person name="Antoshechkin I."/>
            <person name="Sternberg P.W."/>
            <person name="Goodrich-Blair H."/>
            <person name="Dillman A.R."/>
        </authorList>
    </citation>
    <scope>NUCLEOTIDE SEQUENCE</scope>
    <source>
        <strain evidence="12">PS9179</strain>
        <tissue evidence="12">Whole animal</tissue>
    </source>
</reference>
<keyword evidence="13" id="KW-1185">Reference proteome</keyword>
<sequence>MLSGLLDFIYSIRGDLTYASLLIVSAAFCLAVHRFHLYAERRFLDGFVGLAICVLFLGRLTLYSFVVVAAHLLLYRHVRCPRLLSNLSFFGTFGYLLLLRSIHFISPLPKLEFVANAVQLLMTLRTIGLSYEVADARVAKAKKDEEPKLDRFGKPIRYIEEPDTLATFNYLYGFAGLFTGPYYTYQMYSDSINYKYVERVPVKALIVERLSRLRWSLPALLFFYWLDPVGLCRAENVNEHHILVRFVLAAAAFAYLRMRIYTAWAISESVCIGCGIGVYPIESEPESCHGPRNVDALTLPDWEGFNAEAINNLDIAKVEWSDGFRSGMRAWNRSVQFWLASFVYRRSPKAIRMPYTMFISAFWHGIHPGYFLSFLTIPLCTAAEDIMFRRFPEDPETKARNPIFQQIWVFIRCRGFEMLATGFLLLTWEDTTRLWSGFHWWLQIFTIAIIAFDLLLPRKSAKGTKKDE</sequence>
<dbReference type="InterPro" id="IPR004299">
    <property type="entry name" value="MBOAT_fam"/>
</dbReference>
<keyword evidence="7 11" id="KW-0472">Membrane</keyword>
<dbReference type="GO" id="GO:0016020">
    <property type="term" value="C:membrane"/>
    <property type="evidence" value="ECO:0007669"/>
    <property type="project" value="UniProtKB-SubCell"/>
</dbReference>
<evidence type="ECO:0000256" key="8">
    <source>
        <dbReference type="ARBA" id="ARBA00023315"/>
    </source>
</evidence>
<keyword evidence="5 11" id="KW-0812">Transmembrane</keyword>
<evidence type="ECO:0000313" key="13">
    <source>
        <dbReference type="Proteomes" id="UP001175271"/>
    </source>
</evidence>
<feature type="transmembrane region" description="Helical" evidence="11">
    <location>
        <begin position="16"/>
        <end position="35"/>
    </location>
</feature>
<evidence type="ECO:0000256" key="4">
    <source>
        <dbReference type="ARBA" id="ARBA00022679"/>
    </source>
</evidence>
<dbReference type="GO" id="GO:0006661">
    <property type="term" value="P:phosphatidylinositol biosynthetic process"/>
    <property type="evidence" value="ECO:0007669"/>
    <property type="project" value="TreeGrafter"/>
</dbReference>
<keyword evidence="4" id="KW-0808">Transferase</keyword>
<comment type="similarity">
    <text evidence="3">Belongs to the membrane-bound acyltransferase family.</text>
</comment>
<dbReference type="GO" id="GO:0071617">
    <property type="term" value="F:lysophospholipid acyltransferase activity"/>
    <property type="evidence" value="ECO:0007669"/>
    <property type="project" value="TreeGrafter"/>
</dbReference>
<evidence type="ECO:0000256" key="10">
    <source>
        <dbReference type="ARBA" id="ARBA00093678"/>
    </source>
</evidence>
<comment type="caution">
    <text evidence="12">The sequence shown here is derived from an EMBL/GenBank/DDBJ whole genome shotgun (WGS) entry which is preliminary data.</text>
</comment>
<dbReference type="InterPro" id="IPR049941">
    <property type="entry name" value="LPLAT_7/PORCN-like"/>
</dbReference>
<dbReference type="Proteomes" id="UP001175271">
    <property type="component" value="Unassembled WGS sequence"/>
</dbReference>
<dbReference type="GO" id="GO:0030258">
    <property type="term" value="P:lipid modification"/>
    <property type="evidence" value="ECO:0007669"/>
    <property type="project" value="TreeGrafter"/>
</dbReference>
<dbReference type="Pfam" id="PF03062">
    <property type="entry name" value="MBOAT"/>
    <property type="match status" value="1"/>
</dbReference>
<feature type="transmembrane region" description="Helical" evidence="11">
    <location>
        <begin position="87"/>
        <end position="105"/>
    </location>
</feature>
<comment type="pathway">
    <text evidence="2">Lipid metabolism; phospholipid metabolism.</text>
</comment>
<accession>A0AA39HEQ1</accession>